<sequence>MAAPSIHASLKPSFAPSLGTTEPKAIQDVISALSMIPHIEGGYFAETDRDRLIIPSPFPQDTSYSSEAAQLVPQREGFDPRYRNASTTIYYLLTPSSPQGNFHRNRARTVHTLHRGRGVYVLIHADEDGDQEGRKRIESFVVGPDVSKGERLQWIVEGGKYKASFLLPDARSDGESEGLLITETVVPGFEYCDHDFLRRGGLEKLVGKEQAENLSWLVRND</sequence>
<dbReference type="Proteomes" id="UP000829685">
    <property type="component" value="Unassembled WGS sequence"/>
</dbReference>
<evidence type="ECO:0000313" key="3">
    <source>
        <dbReference type="Proteomes" id="UP000829685"/>
    </source>
</evidence>
<dbReference type="AlphaFoldDB" id="A0A9P9WST4"/>
<dbReference type="CDD" id="cd06121">
    <property type="entry name" value="cupin_YML079wp"/>
    <property type="match status" value="1"/>
</dbReference>
<evidence type="ECO:0000313" key="2">
    <source>
        <dbReference type="EMBL" id="KAI1878688.1"/>
    </source>
</evidence>
<reference evidence="2" key="1">
    <citation type="submission" date="2021-03" db="EMBL/GenBank/DDBJ databases">
        <title>Revisited historic fungal species revealed as producer of novel bioactive compounds through whole genome sequencing and comparative genomics.</title>
        <authorList>
            <person name="Vignolle G.A."/>
            <person name="Hochenegger N."/>
            <person name="Mach R.L."/>
            <person name="Mach-Aigner A.R."/>
            <person name="Javad Rahimi M."/>
            <person name="Salim K.A."/>
            <person name="Chan C.M."/>
            <person name="Lim L.B.L."/>
            <person name="Cai F."/>
            <person name="Druzhinina I.S."/>
            <person name="U'Ren J.M."/>
            <person name="Derntl C."/>
        </authorList>
    </citation>
    <scope>NUCLEOTIDE SEQUENCE</scope>
    <source>
        <strain evidence="2">TUCIM 5799</strain>
    </source>
</reference>
<dbReference type="Gene3D" id="2.60.120.10">
    <property type="entry name" value="Jelly Rolls"/>
    <property type="match status" value="1"/>
</dbReference>
<dbReference type="InterPro" id="IPR014710">
    <property type="entry name" value="RmlC-like_jellyroll"/>
</dbReference>
<protein>
    <recommendedName>
        <fullName evidence="1">DUF985 domain-containing protein</fullName>
    </recommendedName>
</protein>
<comment type="caution">
    <text evidence="2">The sequence shown here is derived from an EMBL/GenBank/DDBJ whole genome shotgun (WGS) entry which is preliminary data.</text>
</comment>
<dbReference type="Pfam" id="PF06172">
    <property type="entry name" value="Cupin_5"/>
    <property type="match status" value="1"/>
</dbReference>
<accession>A0A9P9WST4</accession>
<name>A0A9P9WST4_9PEZI</name>
<feature type="domain" description="DUF985" evidence="1">
    <location>
        <begin position="27"/>
        <end position="196"/>
    </location>
</feature>
<dbReference type="PANTHER" id="PTHR33387:SF3">
    <property type="entry name" value="DUF985 DOMAIN-CONTAINING PROTEIN"/>
    <property type="match status" value="1"/>
</dbReference>
<dbReference type="InterPro" id="IPR009327">
    <property type="entry name" value="Cupin_DUF985"/>
</dbReference>
<proteinExistence type="predicted"/>
<keyword evidence="3" id="KW-1185">Reference proteome</keyword>
<dbReference type="InterPro" id="IPR039935">
    <property type="entry name" value="YML079W-like"/>
</dbReference>
<dbReference type="InterPro" id="IPR011051">
    <property type="entry name" value="RmlC_Cupin_sf"/>
</dbReference>
<dbReference type="SUPFAM" id="SSF51182">
    <property type="entry name" value="RmlC-like cupins"/>
    <property type="match status" value="1"/>
</dbReference>
<evidence type="ECO:0000259" key="1">
    <source>
        <dbReference type="Pfam" id="PF06172"/>
    </source>
</evidence>
<dbReference type="PANTHER" id="PTHR33387">
    <property type="entry name" value="RMLC-LIKE JELLY ROLL FOLD PROTEIN"/>
    <property type="match status" value="1"/>
</dbReference>
<organism evidence="2 3">
    <name type="scientific">Neoarthrinium moseri</name>
    <dbReference type="NCBI Taxonomy" id="1658444"/>
    <lineage>
        <taxon>Eukaryota</taxon>
        <taxon>Fungi</taxon>
        <taxon>Dikarya</taxon>
        <taxon>Ascomycota</taxon>
        <taxon>Pezizomycotina</taxon>
        <taxon>Sordariomycetes</taxon>
        <taxon>Xylariomycetidae</taxon>
        <taxon>Amphisphaeriales</taxon>
        <taxon>Apiosporaceae</taxon>
        <taxon>Neoarthrinium</taxon>
    </lineage>
</organism>
<dbReference type="EMBL" id="JAFIMR010000005">
    <property type="protein sequence ID" value="KAI1878688.1"/>
    <property type="molecule type" value="Genomic_DNA"/>
</dbReference>
<gene>
    <name evidence="2" type="ORF">JX265_002865</name>
</gene>